<comment type="caution">
    <text evidence="2">The sequence shown here is derived from an EMBL/GenBank/DDBJ whole genome shotgun (WGS) entry which is preliminary data.</text>
</comment>
<protein>
    <submittedName>
        <fullName evidence="2">926_t:CDS:1</fullName>
    </submittedName>
</protein>
<dbReference type="EMBL" id="CAJVPV010001476">
    <property type="protein sequence ID" value="CAG8498569.1"/>
    <property type="molecule type" value="Genomic_DNA"/>
</dbReference>
<accession>A0A9N9EYY9</accession>
<dbReference type="AlphaFoldDB" id="A0A9N9EYY9"/>
<reference evidence="2" key="1">
    <citation type="submission" date="2021-06" db="EMBL/GenBank/DDBJ databases">
        <authorList>
            <person name="Kallberg Y."/>
            <person name="Tangrot J."/>
            <person name="Rosling A."/>
        </authorList>
    </citation>
    <scope>NUCLEOTIDE SEQUENCE</scope>
    <source>
        <strain evidence="2">CL551</strain>
    </source>
</reference>
<evidence type="ECO:0000313" key="3">
    <source>
        <dbReference type="Proteomes" id="UP000789342"/>
    </source>
</evidence>
<name>A0A9N9EYY9_9GLOM</name>
<organism evidence="2 3">
    <name type="scientific">Acaulospora morrowiae</name>
    <dbReference type="NCBI Taxonomy" id="94023"/>
    <lineage>
        <taxon>Eukaryota</taxon>
        <taxon>Fungi</taxon>
        <taxon>Fungi incertae sedis</taxon>
        <taxon>Mucoromycota</taxon>
        <taxon>Glomeromycotina</taxon>
        <taxon>Glomeromycetes</taxon>
        <taxon>Diversisporales</taxon>
        <taxon>Acaulosporaceae</taxon>
        <taxon>Acaulospora</taxon>
    </lineage>
</organism>
<sequence>MVNYTTAESPFSPNAVVGVLQHESDKSSSPIKDDARNDYENGINIR</sequence>
<proteinExistence type="predicted"/>
<evidence type="ECO:0000256" key="1">
    <source>
        <dbReference type="SAM" id="MobiDB-lite"/>
    </source>
</evidence>
<evidence type="ECO:0000313" key="2">
    <source>
        <dbReference type="EMBL" id="CAG8498569.1"/>
    </source>
</evidence>
<keyword evidence="3" id="KW-1185">Reference proteome</keyword>
<gene>
    <name evidence="2" type="ORF">AMORRO_LOCUS3137</name>
</gene>
<feature type="region of interest" description="Disordered" evidence="1">
    <location>
        <begin position="20"/>
        <end position="46"/>
    </location>
</feature>
<dbReference type="Proteomes" id="UP000789342">
    <property type="component" value="Unassembled WGS sequence"/>
</dbReference>
<feature type="compositionally biased region" description="Basic and acidic residues" evidence="1">
    <location>
        <begin position="22"/>
        <end position="39"/>
    </location>
</feature>